<evidence type="ECO:0000256" key="3">
    <source>
        <dbReference type="ARBA" id="ARBA00048615"/>
    </source>
</evidence>
<evidence type="ECO:0000313" key="6">
    <source>
        <dbReference type="EMBL" id="RGX32121.1"/>
    </source>
</evidence>
<accession>A0A413FK11</accession>
<dbReference type="RefSeq" id="WP_007714108.1">
    <property type="nucleotide sequence ID" value="NZ_JAWRJJ010000145.1"/>
</dbReference>
<keyword evidence="2" id="KW-0520">NAD</keyword>
<name>A0A413FK11_9FIRM</name>
<dbReference type="SUPFAM" id="SSF51735">
    <property type="entry name" value="NAD(P)-binding Rossmann-fold domains"/>
    <property type="match status" value="1"/>
</dbReference>
<dbReference type="SUPFAM" id="SSF48179">
    <property type="entry name" value="6-phosphogluconate dehydrogenase C-terminal domain-like"/>
    <property type="match status" value="1"/>
</dbReference>
<dbReference type="InterPro" id="IPR008927">
    <property type="entry name" value="6-PGluconate_DH-like_C_sf"/>
</dbReference>
<evidence type="ECO:0000313" key="7">
    <source>
        <dbReference type="Proteomes" id="UP000283880"/>
    </source>
</evidence>
<dbReference type="Gene3D" id="1.10.1040.10">
    <property type="entry name" value="N-(1-d-carboxylethyl)-l-norvaline Dehydrogenase, domain 2"/>
    <property type="match status" value="1"/>
</dbReference>
<dbReference type="GO" id="GO:0008926">
    <property type="term" value="F:mannitol-1-phosphate 5-dehydrogenase activity"/>
    <property type="evidence" value="ECO:0007669"/>
    <property type="project" value="UniProtKB-EC"/>
</dbReference>
<comment type="caution">
    <text evidence="6">The sequence shown here is derived from an EMBL/GenBank/DDBJ whole genome shotgun (WGS) entry which is preliminary data.</text>
</comment>
<dbReference type="OrthoDB" id="271711at2"/>
<dbReference type="InterPro" id="IPR013131">
    <property type="entry name" value="Mannitol_DH_N"/>
</dbReference>
<evidence type="ECO:0000256" key="2">
    <source>
        <dbReference type="ARBA" id="ARBA00023027"/>
    </source>
</evidence>
<evidence type="ECO:0000259" key="4">
    <source>
        <dbReference type="Pfam" id="PF01232"/>
    </source>
</evidence>
<dbReference type="Pfam" id="PF08125">
    <property type="entry name" value="Mannitol_dh_C"/>
    <property type="match status" value="1"/>
</dbReference>
<sequence>MEKVVVIGAGRSGRGYVGELYDLEGYEITYADIDQELVDRLNGQGYYTVFKIDEDGSEEVRRITGYRALHTIRDHRAYIDAIVEADYVSTATFPDGFDAISDDIVEALRERMKRGIKRPMAITVGANYVGVYDYYSKRIGDQLSGEEREYLNTYMPLVESIIRRASSYPTEEQKKVDELAIQGDCLNTLEVERNAFRFGEGHGLPKFFKMVDNVKREMIIKIWIGNTLHCSYAYLGQYYHLHSSFEAAVNDYVSKCSYYACEEAYNAVAKQLGLPMPRPVKEWQGIWTYYRNPSLQDTVLRIGADPIRKLSRNERFIGPALMSLENGDVPVFICRNAAYGFVFANPEDPSACRLQEMIREQGIEKTIVDVCQLDLTQANDKVVYDLILQSYKEIISYNPTWYLFVEK</sequence>
<keyword evidence="1" id="KW-0560">Oxidoreductase</keyword>
<evidence type="ECO:0008006" key="8">
    <source>
        <dbReference type="Google" id="ProtNLM"/>
    </source>
</evidence>
<organism evidence="6 7">
    <name type="scientific">Enterocloster asparagiformis</name>
    <dbReference type="NCBI Taxonomy" id="333367"/>
    <lineage>
        <taxon>Bacteria</taxon>
        <taxon>Bacillati</taxon>
        <taxon>Bacillota</taxon>
        <taxon>Clostridia</taxon>
        <taxon>Lachnospirales</taxon>
        <taxon>Lachnospiraceae</taxon>
        <taxon>Enterocloster</taxon>
    </lineage>
</organism>
<gene>
    <name evidence="6" type="ORF">DWV29_04875</name>
</gene>
<dbReference type="EMBL" id="QSBM01000002">
    <property type="protein sequence ID" value="RGX32121.1"/>
    <property type="molecule type" value="Genomic_DNA"/>
</dbReference>
<proteinExistence type="predicted"/>
<feature type="domain" description="Mannitol dehydrogenase C-terminal" evidence="5">
    <location>
        <begin position="220"/>
        <end position="365"/>
    </location>
</feature>
<evidence type="ECO:0000256" key="1">
    <source>
        <dbReference type="ARBA" id="ARBA00023002"/>
    </source>
</evidence>
<evidence type="ECO:0000259" key="5">
    <source>
        <dbReference type="Pfam" id="PF08125"/>
    </source>
</evidence>
<dbReference type="Pfam" id="PF01232">
    <property type="entry name" value="Mannitol_dh"/>
    <property type="match status" value="1"/>
</dbReference>
<reference evidence="6 7" key="1">
    <citation type="submission" date="2018-08" db="EMBL/GenBank/DDBJ databases">
        <title>A genome reference for cultivated species of the human gut microbiota.</title>
        <authorList>
            <person name="Zou Y."/>
            <person name="Xue W."/>
            <person name="Luo G."/>
        </authorList>
    </citation>
    <scope>NUCLEOTIDE SEQUENCE [LARGE SCALE GENOMIC DNA]</scope>
    <source>
        <strain evidence="6 7">AF04-15</strain>
    </source>
</reference>
<dbReference type="Gene3D" id="3.40.50.720">
    <property type="entry name" value="NAD(P)-binding Rossmann-like Domain"/>
    <property type="match status" value="1"/>
</dbReference>
<dbReference type="InterPro" id="IPR036291">
    <property type="entry name" value="NAD(P)-bd_dom_sf"/>
</dbReference>
<dbReference type="GO" id="GO:0005829">
    <property type="term" value="C:cytosol"/>
    <property type="evidence" value="ECO:0007669"/>
    <property type="project" value="TreeGrafter"/>
</dbReference>
<dbReference type="PANTHER" id="PTHR30524:SF0">
    <property type="entry name" value="ALTRONATE OXIDOREDUCTASE-RELATED"/>
    <property type="match status" value="1"/>
</dbReference>
<dbReference type="Proteomes" id="UP000283880">
    <property type="component" value="Unassembled WGS sequence"/>
</dbReference>
<dbReference type="PANTHER" id="PTHR30524">
    <property type="entry name" value="MANNITOL-1-PHOSPHATE 5-DEHYDROGENASE"/>
    <property type="match status" value="1"/>
</dbReference>
<feature type="domain" description="Mannitol dehydrogenase N-terminal" evidence="4">
    <location>
        <begin position="3"/>
        <end position="192"/>
    </location>
</feature>
<dbReference type="AlphaFoldDB" id="A0A413FK11"/>
<dbReference type="InterPro" id="IPR013118">
    <property type="entry name" value="Mannitol_DH_C"/>
</dbReference>
<protein>
    <recommendedName>
        <fullName evidence="8">Mannitol dehydrogenase C-terminal domain-containing protein</fullName>
    </recommendedName>
</protein>
<dbReference type="GO" id="GO:0019592">
    <property type="term" value="P:mannitol catabolic process"/>
    <property type="evidence" value="ECO:0007669"/>
    <property type="project" value="TreeGrafter"/>
</dbReference>
<comment type="catalytic activity">
    <reaction evidence="3">
        <text>D-mannitol 1-phosphate + NAD(+) = beta-D-fructose 6-phosphate + NADH + H(+)</text>
        <dbReference type="Rhea" id="RHEA:19661"/>
        <dbReference type="ChEBI" id="CHEBI:15378"/>
        <dbReference type="ChEBI" id="CHEBI:57540"/>
        <dbReference type="ChEBI" id="CHEBI:57634"/>
        <dbReference type="ChEBI" id="CHEBI:57945"/>
        <dbReference type="ChEBI" id="CHEBI:61381"/>
        <dbReference type="EC" id="1.1.1.17"/>
    </reaction>
</comment>
<dbReference type="InterPro" id="IPR013328">
    <property type="entry name" value="6PGD_dom2"/>
</dbReference>